<feature type="domain" description="Serine aminopeptidase S33" evidence="1">
    <location>
        <begin position="35"/>
        <end position="300"/>
    </location>
</feature>
<name>A0ABS3IZH3_9HYPH</name>
<dbReference type="Pfam" id="PF12146">
    <property type="entry name" value="Hydrolase_4"/>
    <property type="match status" value="1"/>
</dbReference>
<dbReference type="EMBL" id="JAFMPY010000001">
    <property type="protein sequence ID" value="MBO0902123.1"/>
    <property type="molecule type" value="Genomic_DNA"/>
</dbReference>
<keyword evidence="2" id="KW-0378">Hydrolase</keyword>
<gene>
    <name evidence="2" type="ORF">J1C47_00580</name>
</gene>
<evidence type="ECO:0000313" key="3">
    <source>
        <dbReference type="Proteomes" id="UP000664288"/>
    </source>
</evidence>
<organism evidence="2 3">
    <name type="scientific">Jiella sonneratiae</name>
    <dbReference type="NCBI Taxonomy" id="2816856"/>
    <lineage>
        <taxon>Bacteria</taxon>
        <taxon>Pseudomonadati</taxon>
        <taxon>Pseudomonadota</taxon>
        <taxon>Alphaproteobacteria</taxon>
        <taxon>Hyphomicrobiales</taxon>
        <taxon>Aurantimonadaceae</taxon>
        <taxon>Jiella</taxon>
    </lineage>
</organism>
<evidence type="ECO:0000259" key="1">
    <source>
        <dbReference type="Pfam" id="PF12146"/>
    </source>
</evidence>
<keyword evidence="3" id="KW-1185">Reference proteome</keyword>
<reference evidence="2 3" key="1">
    <citation type="submission" date="2021-03" db="EMBL/GenBank/DDBJ databases">
        <title>Whole genome sequence of Jiella sp. MQZ13P-4.</title>
        <authorList>
            <person name="Tuo L."/>
        </authorList>
    </citation>
    <scope>NUCLEOTIDE SEQUENCE [LARGE SCALE GENOMIC DNA]</scope>
    <source>
        <strain evidence="2 3">MQZ13P-4</strain>
    </source>
</reference>
<sequence>MSPGDGKALQFDYEKSIDSRSGATLHLRVKEAEGAARGIVLVFHGLAEHAGRYGRFASELAARGFHVLAHDHRGHGSTVAPDAPLRRFATSGGAEKVLRDCHAVHLFALERFGRLPVVVFGHSLGGTIALNYGERYGRDLAGLCVWNADVSHGLERRLGRLALKAEKALKGSDVGSDLSRRAMFDAWGKSISPRRTGFDWLSHDEAVVDAYVGDPLCGFVPTVSMMEDIARLVFEGGSKAGLSLIPHGLPIHLLGGSEDPATRGGRAIGELAEALHALDCDRVESLVVEGARHETLLETEVYRRPAMESLFAFLDRTLALAARPAEA</sequence>
<dbReference type="Gene3D" id="3.40.50.1820">
    <property type="entry name" value="alpha/beta hydrolase"/>
    <property type="match status" value="1"/>
</dbReference>
<dbReference type="InterPro" id="IPR029058">
    <property type="entry name" value="AB_hydrolase_fold"/>
</dbReference>
<proteinExistence type="predicted"/>
<dbReference type="Proteomes" id="UP000664288">
    <property type="component" value="Unassembled WGS sequence"/>
</dbReference>
<dbReference type="SUPFAM" id="SSF53474">
    <property type="entry name" value="alpha/beta-Hydrolases"/>
    <property type="match status" value="1"/>
</dbReference>
<protein>
    <submittedName>
        <fullName evidence="2">Alpha/beta hydrolase</fullName>
    </submittedName>
</protein>
<comment type="caution">
    <text evidence="2">The sequence shown here is derived from an EMBL/GenBank/DDBJ whole genome shotgun (WGS) entry which is preliminary data.</text>
</comment>
<dbReference type="GO" id="GO:0016787">
    <property type="term" value="F:hydrolase activity"/>
    <property type="evidence" value="ECO:0007669"/>
    <property type="project" value="UniProtKB-KW"/>
</dbReference>
<accession>A0ABS3IZH3</accession>
<dbReference type="PANTHER" id="PTHR11614">
    <property type="entry name" value="PHOSPHOLIPASE-RELATED"/>
    <property type="match status" value="1"/>
</dbReference>
<dbReference type="InterPro" id="IPR051044">
    <property type="entry name" value="MAG_DAG_Lipase"/>
</dbReference>
<dbReference type="InterPro" id="IPR022742">
    <property type="entry name" value="Hydrolase_4"/>
</dbReference>
<evidence type="ECO:0000313" key="2">
    <source>
        <dbReference type="EMBL" id="MBO0902123.1"/>
    </source>
</evidence>